<feature type="domain" description="NB-ARC" evidence="8">
    <location>
        <begin position="194"/>
        <end position="355"/>
    </location>
</feature>
<comment type="similarity">
    <text evidence="1">Belongs to the disease resistance NB-LRR family.</text>
</comment>
<dbReference type="Gene3D" id="1.20.5.4130">
    <property type="match status" value="1"/>
</dbReference>
<dbReference type="InterPro" id="IPR038005">
    <property type="entry name" value="RX-like_CC"/>
</dbReference>
<dbReference type="Pfam" id="PF00931">
    <property type="entry name" value="NB-ARC"/>
    <property type="match status" value="1"/>
</dbReference>
<evidence type="ECO:0000259" key="9">
    <source>
        <dbReference type="Pfam" id="PF18052"/>
    </source>
</evidence>
<dbReference type="PANTHER" id="PTHR23155">
    <property type="entry name" value="DISEASE RESISTANCE PROTEIN RP"/>
    <property type="match status" value="1"/>
</dbReference>
<dbReference type="InterPro" id="IPR055414">
    <property type="entry name" value="LRR_R13L4/SHOC2-like"/>
</dbReference>
<dbReference type="EnsemblPlants" id="EMT22823">
    <property type="protein sequence ID" value="EMT22823"/>
    <property type="gene ID" value="F775_25723"/>
</dbReference>
<dbReference type="InterPro" id="IPR002182">
    <property type="entry name" value="NB-ARC"/>
</dbReference>
<dbReference type="Gene3D" id="3.80.10.10">
    <property type="entry name" value="Ribonuclease Inhibitor"/>
    <property type="match status" value="1"/>
</dbReference>
<organism evidence="12">
    <name type="scientific">Aegilops tauschii</name>
    <name type="common">Tausch's goatgrass</name>
    <name type="synonym">Aegilops squarrosa</name>
    <dbReference type="NCBI Taxonomy" id="37682"/>
    <lineage>
        <taxon>Eukaryota</taxon>
        <taxon>Viridiplantae</taxon>
        <taxon>Streptophyta</taxon>
        <taxon>Embryophyta</taxon>
        <taxon>Tracheophyta</taxon>
        <taxon>Spermatophyta</taxon>
        <taxon>Magnoliopsida</taxon>
        <taxon>Liliopsida</taxon>
        <taxon>Poales</taxon>
        <taxon>Poaceae</taxon>
        <taxon>BOP clade</taxon>
        <taxon>Pooideae</taxon>
        <taxon>Triticodae</taxon>
        <taxon>Triticeae</taxon>
        <taxon>Triticinae</taxon>
        <taxon>Aegilops</taxon>
    </lineage>
</organism>
<evidence type="ECO:0000259" key="11">
    <source>
        <dbReference type="Pfam" id="PF23598"/>
    </source>
</evidence>
<dbReference type="FunFam" id="1.10.10.10:FF:000322">
    <property type="entry name" value="Probable disease resistance protein At1g63360"/>
    <property type="match status" value="1"/>
</dbReference>
<dbReference type="Pfam" id="PF18052">
    <property type="entry name" value="Rx_N"/>
    <property type="match status" value="1"/>
</dbReference>
<keyword evidence="3" id="KW-0677">Repeat</keyword>
<dbReference type="Gene3D" id="1.10.10.10">
    <property type="entry name" value="Winged helix-like DNA-binding domain superfamily/Winged helix DNA-binding domain"/>
    <property type="match status" value="1"/>
</dbReference>
<reference evidence="12" key="1">
    <citation type="submission" date="2015-06" db="UniProtKB">
        <authorList>
            <consortium name="EnsemblPlants"/>
        </authorList>
    </citation>
    <scope>IDENTIFICATION</scope>
</reference>
<dbReference type="SUPFAM" id="SSF52540">
    <property type="entry name" value="P-loop containing nucleoside triphosphate hydrolases"/>
    <property type="match status" value="1"/>
</dbReference>
<dbReference type="InterPro" id="IPR027417">
    <property type="entry name" value="P-loop_NTPase"/>
</dbReference>
<dbReference type="InterPro" id="IPR044974">
    <property type="entry name" value="Disease_R_plants"/>
</dbReference>
<dbReference type="PANTHER" id="PTHR23155:SF1116">
    <property type="entry name" value="OS12G0273300 PROTEIN"/>
    <property type="match status" value="1"/>
</dbReference>
<name>M8BLZ1_AEGTA</name>
<dbReference type="Pfam" id="PF23598">
    <property type="entry name" value="LRR_14"/>
    <property type="match status" value="1"/>
</dbReference>
<dbReference type="InterPro" id="IPR032675">
    <property type="entry name" value="LRR_dom_sf"/>
</dbReference>
<evidence type="ECO:0000256" key="3">
    <source>
        <dbReference type="ARBA" id="ARBA00022737"/>
    </source>
</evidence>
<evidence type="ECO:0000256" key="4">
    <source>
        <dbReference type="ARBA" id="ARBA00022741"/>
    </source>
</evidence>
<feature type="compositionally biased region" description="Acidic residues" evidence="7">
    <location>
        <begin position="938"/>
        <end position="958"/>
    </location>
</feature>
<dbReference type="Gene3D" id="1.10.8.430">
    <property type="entry name" value="Helical domain of apoptotic protease-activating factors"/>
    <property type="match status" value="1"/>
</dbReference>
<feature type="domain" description="Disease resistance protein winged helix" evidence="10">
    <location>
        <begin position="443"/>
        <end position="514"/>
    </location>
</feature>
<feature type="region of interest" description="Disordered" evidence="7">
    <location>
        <begin position="934"/>
        <end position="980"/>
    </location>
</feature>
<keyword evidence="4" id="KW-0547">Nucleotide-binding</keyword>
<proteinExistence type="inferred from homology"/>
<dbReference type="Pfam" id="PF23559">
    <property type="entry name" value="WHD_DRP"/>
    <property type="match status" value="1"/>
</dbReference>
<evidence type="ECO:0000256" key="6">
    <source>
        <dbReference type="ARBA" id="ARBA00023054"/>
    </source>
</evidence>
<keyword evidence="6" id="KW-0175">Coiled coil</keyword>
<dbReference type="GO" id="GO:0042742">
    <property type="term" value="P:defense response to bacterium"/>
    <property type="evidence" value="ECO:0007669"/>
    <property type="project" value="UniProtKB-ARBA"/>
</dbReference>
<dbReference type="GO" id="GO:0043531">
    <property type="term" value="F:ADP binding"/>
    <property type="evidence" value="ECO:0007669"/>
    <property type="project" value="InterPro"/>
</dbReference>
<dbReference type="CDD" id="cd14798">
    <property type="entry name" value="RX-CC_like"/>
    <property type="match status" value="1"/>
</dbReference>
<evidence type="ECO:0000256" key="5">
    <source>
        <dbReference type="ARBA" id="ARBA00022821"/>
    </source>
</evidence>
<evidence type="ECO:0000256" key="1">
    <source>
        <dbReference type="ARBA" id="ARBA00008894"/>
    </source>
</evidence>
<dbReference type="GO" id="GO:0009626">
    <property type="term" value="P:plant-type hypersensitive response"/>
    <property type="evidence" value="ECO:0007669"/>
    <property type="project" value="UniProtKB-ARBA"/>
</dbReference>
<dbReference type="InterPro" id="IPR058922">
    <property type="entry name" value="WHD_DRP"/>
</dbReference>
<dbReference type="Gene3D" id="3.40.50.300">
    <property type="entry name" value="P-loop containing nucleotide triphosphate hydrolases"/>
    <property type="match status" value="1"/>
</dbReference>
<evidence type="ECO:0000256" key="7">
    <source>
        <dbReference type="SAM" id="MobiDB-lite"/>
    </source>
</evidence>
<evidence type="ECO:0000313" key="12">
    <source>
        <dbReference type="EnsemblPlants" id="EMT22823"/>
    </source>
</evidence>
<evidence type="ECO:0000256" key="2">
    <source>
        <dbReference type="ARBA" id="ARBA00022614"/>
    </source>
</evidence>
<dbReference type="InterPro" id="IPR036388">
    <property type="entry name" value="WH-like_DNA-bd_sf"/>
</dbReference>
<dbReference type="InterPro" id="IPR042197">
    <property type="entry name" value="Apaf_helical"/>
</dbReference>
<evidence type="ECO:0000259" key="8">
    <source>
        <dbReference type="Pfam" id="PF00931"/>
    </source>
</evidence>
<sequence length="1015" mass="115455">MQVVTGAMGSLLPKLGQLLMEEYNLQKNAKKGVESVMREMKSMHAALCKVAEVPRHQLDEQVKLWADEVRDLSYDIEDIVDKFIVRVEGPNKPAADGNKLTDLVEKMANLFNKGKARRQIASAIKEINKDVQEVANRRGRYTVDNIVPKPTSGMTIDPRLRALYTEVTELVGIYGKRDQELLKLLSLGDEDPSNKRPKIVSVVGFGGLGKTTLVRAVYDKIKGGFDSRAFVPIGQNPDMKKIFRDILIGLDKNMYTNINLMVLDERQLIKEIREFLHDKRYLVVIDDIWDGKLWEDIKLAFSNMNNVGSRLITTTRIFSVSIACCPSTHDSIYQMEPLSDSDSTRLFCKRIFSSENKCPSELKEVSRDILKKCGGVPLAILTIASLLTAGHQIKPKVEWQVLLDSIGRGLTEDASMEEMQRILSFSYYDLPSDLKTCILYLRMYPEDHEIDKEDLIWKWICENFVQHGKHQTSIFEVGETYFNELINRYMIIPIFNGFREVQSCRVHDMVLDLIRSLSAEAKFLTILESNKDITSSQNNIRRLSLQNIEEDQETTPLANSMSISQVRSITVFPPAVTIMPAISSFGVLRVLDLHRCRIGALNFQPKMRDIGYLFHLRYLGLKRTGISEIPEEIGNLQFLQVLDLDFNFEMRVLPSSMWKLRQLMSIKVLFRCYWPPGVLGNLTSLEVLERIYASPSTVQELGRLARLRRLDIHFIAWSLEVEETFVETICNLHDIQSLSITCDDVPYLDLLGGRWEPPRCLRQYTFTSDHIACSALPMWITKCGPSHLSNLSEVHIIVKDVQQEDVQILGRLPALRHLWIGSTHQTERLLIIGADEFRCVIAFGMHCEPATQLVFQQGALPNAEYVRFSLGVRVAKEDGNGDLFELGLGNLLSLQSALVEIHWDGVTNMEAAEACAAVRNAMDTHPNHPIVNLHLDPEISEDTDDEDDDEYDDDDSGDEGERMDLESHVPGDEEERRDEMDKNLGWCRRTGSELRFLLLCYNNASACVIQYIASI</sequence>
<dbReference type="InterPro" id="IPR041118">
    <property type="entry name" value="Rx_N"/>
</dbReference>
<dbReference type="AlphaFoldDB" id="M8BLZ1"/>
<dbReference type="SUPFAM" id="SSF52058">
    <property type="entry name" value="L domain-like"/>
    <property type="match status" value="1"/>
</dbReference>
<keyword evidence="2" id="KW-0433">Leucine-rich repeat</keyword>
<feature type="domain" description="Disease resistance R13L4/SHOC-2-like LRR" evidence="11">
    <location>
        <begin position="565"/>
        <end position="930"/>
    </location>
</feature>
<evidence type="ECO:0000259" key="10">
    <source>
        <dbReference type="Pfam" id="PF23559"/>
    </source>
</evidence>
<protein>
    <submittedName>
        <fullName evidence="12">Putative disease resistance protein RXW24L</fullName>
    </submittedName>
</protein>
<dbReference type="PRINTS" id="PR00364">
    <property type="entry name" value="DISEASERSIST"/>
</dbReference>
<accession>M8BLZ1</accession>
<feature type="compositionally biased region" description="Basic and acidic residues" evidence="7">
    <location>
        <begin position="959"/>
        <end position="971"/>
    </location>
</feature>
<feature type="domain" description="Disease resistance N-terminal" evidence="9">
    <location>
        <begin position="7"/>
        <end position="90"/>
    </location>
</feature>
<dbReference type="GO" id="GO:0002758">
    <property type="term" value="P:innate immune response-activating signaling pathway"/>
    <property type="evidence" value="ECO:0007669"/>
    <property type="project" value="UniProtKB-ARBA"/>
</dbReference>
<keyword evidence="5" id="KW-0611">Plant defense</keyword>